<accession>A0A2K3UTW4</accession>
<dbReference type="InterPro" id="IPR000064">
    <property type="entry name" value="NLP_P60_dom"/>
</dbReference>
<dbReference type="Pfam" id="PF00877">
    <property type="entry name" value="NLPC_P60"/>
    <property type="match status" value="1"/>
</dbReference>
<keyword evidence="3" id="KW-0378">Hydrolase</keyword>
<dbReference type="SUPFAM" id="SSF54001">
    <property type="entry name" value="Cysteine proteinases"/>
    <property type="match status" value="1"/>
</dbReference>
<protein>
    <submittedName>
        <fullName evidence="6">Peptidase</fullName>
    </submittedName>
</protein>
<evidence type="ECO:0000256" key="2">
    <source>
        <dbReference type="ARBA" id="ARBA00022670"/>
    </source>
</evidence>
<dbReference type="RefSeq" id="WP_103309017.1">
    <property type="nucleotide sequence ID" value="NZ_PPPD01000001.1"/>
</dbReference>
<dbReference type="PROSITE" id="PS51935">
    <property type="entry name" value="NLPC_P60"/>
    <property type="match status" value="1"/>
</dbReference>
<dbReference type="InterPro" id="IPR041382">
    <property type="entry name" value="SH3_16"/>
</dbReference>
<dbReference type="AlphaFoldDB" id="A0A2K3UTW4"/>
<dbReference type="Proteomes" id="UP000236379">
    <property type="component" value="Unassembled WGS sequence"/>
</dbReference>
<dbReference type="OrthoDB" id="9808890at2"/>
<dbReference type="GO" id="GO:0008234">
    <property type="term" value="F:cysteine-type peptidase activity"/>
    <property type="evidence" value="ECO:0007669"/>
    <property type="project" value="UniProtKB-KW"/>
</dbReference>
<proteinExistence type="inferred from homology"/>
<dbReference type="PANTHER" id="PTHR47053:SF1">
    <property type="entry name" value="MUREIN DD-ENDOPEPTIDASE MEPH-RELATED"/>
    <property type="match status" value="1"/>
</dbReference>
<name>A0A2K3UTW4_9DEIO</name>
<dbReference type="InterPro" id="IPR051202">
    <property type="entry name" value="Peptidase_C40"/>
</dbReference>
<keyword evidence="2" id="KW-0645">Protease</keyword>
<dbReference type="InterPro" id="IPR038765">
    <property type="entry name" value="Papain-like_cys_pep_sf"/>
</dbReference>
<evidence type="ECO:0000259" key="5">
    <source>
        <dbReference type="PROSITE" id="PS51935"/>
    </source>
</evidence>
<sequence length="299" mass="32198">MITELDPRLHAFDPDARVAEDSLRALLPEPGWSFVSAWPAQAGAERLSLRAAPDPEAAQVSEALPGEGIDRLWDGPDGWVYVRVQTDGYLGWARAAGLVDAGSADTSLQVTALRAHAFAGPKISRPIRAELCLGSVLGRGEGEVVEENLRRWVPVVLPGGAAAWVQEVTVSPLPDGDPADLRADLKAELALRFLETPYVWGGRSAWGLDCSGLTQVVSAAFGHAIPRDADQQQEFLTPVARPQRGDLVFFPGHVGLMLDERRLVHANATHMRVTVETLGEGAYGQRLEASCTGFGRWNG</sequence>
<organism evidence="6 7">
    <name type="scientific">Deinococcus koreensis</name>
    <dbReference type="NCBI Taxonomy" id="2054903"/>
    <lineage>
        <taxon>Bacteria</taxon>
        <taxon>Thermotogati</taxon>
        <taxon>Deinococcota</taxon>
        <taxon>Deinococci</taxon>
        <taxon>Deinococcales</taxon>
        <taxon>Deinococcaceae</taxon>
        <taxon>Deinococcus</taxon>
    </lineage>
</organism>
<dbReference type="EMBL" id="PPPD01000001">
    <property type="protein sequence ID" value="PNY79979.1"/>
    <property type="molecule type" value="Genomic_DNA"/>
</dbReference>
<evidence type="ECO:0000313" key="6">
    <source>
        <dbReference type="EMBL" id="PNY79979.1"/>
    </source>
</evidence>
<dbReference type="GO" id="GO:0006508">
    <property type="term" value="P:proteolysis"/>
    <property type="evidence" value="ECO:0007669"/>
    <property type="project" value="UniProtKB-KW"/>
</dbReference>
<dbReference type="Pfam" id="PF18348">
    <property type="entry name" value="SH3_16"/>
    <property type="match status" value="1"/>
</dbReference>
<evidence type="ECO:0000256" key="3">
    <source>
        <dbReference type="ARBA" id="ARBA00022801"/>
    </source>
</evidence>
<dbReference type="PANTHER" id="PTHR47053">
    <property type="entry name" value="MUREIN DD-ENDOPEPTIDASE MEPH-RELATED"/>
    <property type="match status" value="1"/>
</dbReference>
<comment type="caution">
    <text evidence="6">The sequence shown here is derived from an EMBL/GenBank/DDBJ whole genome shotgun (WGS) entry which is preliminary data.</text>
</comment>
<reference evidence="6 7" key="1">
    <citation type="submission" date="2018-01" db="EMBL/GenBank/DDBJ databases">
        <title>Deinococcus koreensis sp. nov., a radiation-resistant bacterium isolated from river water.</title>
        <authorList>
            <person name="Choi A."/>
        </authorList>
    </citation>
    <scope>NUCLEOTIDE SEQUENCE [LARGE SCALE GENOMIC DNA]</scope>
    <source>
        <strain evidence="6 7">SJW1-2</strain>
    </source>
</reference>
<dbReference type="Gene3D" id="3.90.1720.10">
    <property type="entry name" value="endopeptidase domain like (from Nostoc punctiforme)"/>
    <property type="match status" value="1"/>
</dbReference>
<evidence type="ECO:0000256" key="4">
    <source>
        <dbReference type="ARBA" id="ARBA00022807"/>
    </source>
</evidence>
<evidence type="ECO:0000313" key="7">
    <source>
        <dbReference type="Proteomes" id="UP000236379"/>
    </source>
</evidence>
<comment type="similarity">
    <text evidence="1">Belongs to the peptidase C40 family.</text>
</comment>
<keyword evidence="4" id="KW-0788">Thiol protease</keyword>
<keyword evidence="7" id="KW-1185">Reference proteome</keyword>
<feature type="domain" description="NlpC/P60" evidence="5">
    <location>
        <begin position="179"/>
        <end position="295"/>
    </location>
</feature>
<evidence type="ECO:0000256" key="1">
    <source>
        <dbReference type="ARBA" id="ARBA00007074"/>
    </source>
</evidence>
<gene>
    <name evidence="6" type="ORF">CVO96_00175</name>
</gene>